<evidence type="ECO:0008006" key="5">
    <source>
        <dbReference type="Google" id="ProtNLM"/>
    </source>
</evidence>
<dbReference type="AlphaFoldDB" id="A0A4Y4CUY6"/>
<keyword evidence="4" id="KW-1185">Reference proteome</keyword>
<dbReference type="InterPro" id="IPR051396">
    <property type="entry name" value="Bact_Antivir_Def_Nuclease"/>
</dbReference>
<dbReference type="EMBL" id="BJNV01000051">
    <property type="protein sequence ID" value="GEC96708.1"/>
    <property type="molecule type" value="Genomic_DNA"/>
</dbReference>
<dbReference type="Pfam" id="PF20469">
    <property type="entry name" value="OLD-like_TOPRIM"/>
    <property type="match status" value="1"/>
</dbReference>
<name>A0A4Y4CUY6_ZOORA</name>
<evidence type="ECO:0000313" key="4">
    <source>
        <dbReference type="Proteomes" id="UP000318422"/>
    </source>
</evidence>
<sequence length="766" mass="84590">MSAQPPKPSQAPNVSLTCIELSRFRRLAQARVQIDKKTTVLVGANNSGKTSILTAVRNFLATTGQIFGAFDISLDQWPALRALGEAWEKLTEDPASASGDLAKWEDQLSELLARMPTLDLWFDAQSGSYNLVSPFITSLNWSGGAVGVRMRLEPASSVEALQKLAWRYREARQPVMALPKEAHAWPADLIDYWLRYPADLGSVLVYKLDPSQGPFSNPPAIAPQALPSQAAPVDRTKLSKLLRVDFVAAQRGLGREEAETRSTAGTHRVGLFSNQLLKYARQHLNIATTGQGHQPELVAAVASAQLELDARIKAALTPSIEDVKKLGYPTLHDPQEIHFRTRIQTGDLLDHSTAVQYRLDGQQADVYLPEYSIGLGYQNLQSLSYQLVSFRDSRLKPAEGSPAAVHVVLVEEPEAHLHVQVQRIFPRRAAELISPVAPEHAHLSSQLVISTHASHLAHAENFDRLRYVRRVAAAAGGMPSSDVIDLATAFGSDKETRTFAERYFRVQHTDLLFADAAIFVEGAAERMLVPLFIERDFHELDKRYISFLDLGGRHAHRLRPLVERLGIPTVVITDVDPVEVTKDAQGKTVRKAAAIVDPELLECGNDTLNGWHPKQKDLHLLADPKEADQVWSDQSGGRVRFAWQVPIPKGGPWPSSFEDSLILTNIDWFKSVEQKKNQKPDEDDVPLPKLVGPLRLVVKTVIAQQDLVALSKDLHAMLRGSFAKAEFAATMFERISLGDKVVCPAYIADALTWLDTELAPSKKGAG</sequence>
<dbReference type="RefSeq" id="WP_141353284.1">
    <property type="nucleotide sequence ID" value="NZ_BJNV01000051.1"/>
</dbReference>
<dbReference type="PANTHER" id="PTHR43581">
    <property type="entry name" value="ATP/GTP PHOSPHATASE"/>
    <property type="match status" value="1"/>
</dbReference>
<feature type="domain" description="Endonuclease GajA/Old nuclease/RecF-like AAA" evidence="1">
    <location>
        <begin position="300"/>
        <end position="457"/>
    </location>
</feature>
<dbReference type="Proteomes" id="UP000318422">
    <property type="component" value="Unassembled WGS sequence"/>
</dbReference>
<dbReference type="InterPro" id="IPR027417">
    <property type="entry name" value="P-loop_NTPase"/>
</dbReference>
<dbReference type="OrthoDB" id="3322489at2"/>
<evidence type="ECO:0000259" key="1">
    <source>
        <dbReference type="Pfam" id="PF13175"/>
    </source>
</evidence>
<gene>
    <name evidence="3" type="ORF">ZRA01_27810</name>
</gene>
<accession>A0A4Y4CUY6</accession>
<dbReference type="SUPFAM" id="SSF52540">
    <property type="entry name" value="P-loop containing nucleoside triphosphate hydrolases"/>
    <property type="match status" value="1"/>
</dbReference>
<evidence type="ECO:0000259" key="2">
    <source>
        <dbReference type="Pfam" id="PF20469"/>
    </source>
</evidence>
<dbReference type="CDD" id="cd01026">
    <property type="entry name" value="TOPRIM_OLD"/>
    <property type="match status" value="1"/>
</dbReference>
<feature type="domain" description="OLD protein-like TOPRIM" evidence="2">
    <location>
        <begin position="512"/>
        <end position="576"/>
    </location>
</feature>
<dbReference type="InterPro" id="IPR041685">
    <property type="entry name" value="AAA_GajA/Old/RecF-like"/>
</dbReference>
<organism evidence="3 4">
    <name type="scientific">Zoogloea ramigera</name>
    <dbReference type="NCBI Taxonomy" id="350"/>
    <lineage>
        <taxon>Bacteria</taxon>
        <taxon>Pseudomonadati</taxon>
        <taxon>Pseudomonadota</taxon>
        <taxon>Betaproteobacteria</taxon>
        <taxon>Rhodocyclales</taxon>
        <taxon>Zoogloeaceae</taxon>
        <taxon>Zoogloea</taxon>
    </lineage>
</organism>
<proteinExistence type="predicted"/>
<protein>
    <recommendedName>
        <fullName evidence="5">ATP-dependent endonuclease</fullName>
    </recommendedName>
</protein>
<evidence type="ECO:0000313" key="3">
    <source>
        <dbReference type="EMBL" id="GEC96708.1"/>
    </source>
</evidence>
<dbReference type="Gene3D" id="3.40.50.300">
    <property type="entry name" value="P-loop containing nucleotide triphosphate hydrolases"/>
    <property type="match status" value="1"/>
</dbReference>
<dbReference type="Pfam" id="PF13175">
    <property type="entry name" value="AAA_15"/>
    <property type="match status" value="2"/>
</dbReference>
<reference evidence="3 4" key="1">
    <citation type="submission" date="2019-06" db="EMBL/GenBank/DDBJ databases">
        <title>Whole genome shotgun sequence of Zoogloea ramigera NBRC 15342.</title>
        <authorList>
            <person name="Hosoyama A."/>
            <person name="Uohara A."/>
            <person name="Ohji S."/>
            <person name="Ichikawa N."/>
        </authorList>
    </citation>
    <scope>NUCLEOTIDE SEQUENCE [LARGE SCALE GENOMIC DNA]</scope>
    <source>
        <strain evidence="3 4">NBRC 15342</strain>
    </source>
</reference>
<feature type="domain" description="Endonuclease GajA/Old nuclease/RecF-like AAA" evidence="1">
    <location>
        <begin position="19"/>
        <end position="67"/>
    </location>
</feature>
<comment type="caution">
    <text evidence="3">The sequence shown here is derived from an EMBL/GenBank/DDBJ whole genome shotgun (WGS) entry which is preliminary data.</text>
</comment>
<dbReference type="PANTHER" id="PTHR43581:SF2">
    <property type="entry name" value="EXCINUCLEASE ATPASE SUBUNIT"/>
    <property type="match status" value="1"/>
</dbReference>
<dbReference type="InterPro" id="IPR034139">
    <property type="entry name" value="TOPRIM_OLD"/>
</dbReference>